<accession>A0ABR2L8N3</accession>
<feature type="region of interest" description="Disordered" evidence="3">
    <location>
        <begin position="1"/>
        <end position="25"/>
    </location>
</feature>
<dbReference type="InterPro" id="IPR011992">
    <property type="entry name" value="EF-hand-dom_pair"/>
</dbReference>
<evidence type="ECO:0000256" key="3">
    <source>
        <dbReference type="SAM" id="MobiDB-lite"/>
    </source>
</evidence>
<dbReference type="PANTHER" id="PTHR23056:SF110">
    <property type="entry name" value="CALMODULIN"/>
    <property type="match status" value="1"/>
</dbReference>
<evidence type="ECO:0000313" key="5">
    <source>
        <dbReference type="EMBL" id="KAK8899711.1"/>
    </source>
</evidence>
<proteinExistence type="predicted"/>
<evidence type="ECO:0000259" key="4">
    <source>
        <dbReference type="PROSITE" id="PS50222"/>
    </source>
</evidence>
<organism evidence="5 6">
    <name type="scientific">Tritrichomonas musculus</name>
    <dbReference type="NCBI Taxonomy" id="1915356"/>
    <lineage>
        <taxon>Eukaryota</taxon>
        <taxon>Metamonada</taxon>
        <taxon>Parabasalia</taxon>
        <taxon>Tritrichomonadida</taxon>
        <taxon>Tritrichomonadidae</taxon>
        <taxon>Tritrichomonas</taxon>
    </lineage>
</organism>
<sequence>MGNINSRNSDDDEFDGREDGPISDEMMKEFTEKTQFTPKDIQHLLLAYRKIGGSSEGDGIISEDEFKSEIKFSNDKIADKIYHMIDVDDDHNIQFSEFVYGLNAFHPDADLNIKIDKCFGAYDEDGSGGISKKEVRDIIEMSLDGNIFINLDKPHLDQLLDDLFDLYDSSGEEEGNMSLTDFRKMVKKAPGILDSFTFDISMLPSLEELKN</sequence>
<keyword evidence="1" id="KW-0677">Repeat</keyword>
<evidence type="ECO:0000256" key="2">
    <source>
        <dbReference type="ARBA" id="ARBA00022837"/>
    </source>
</evidence>
<dbReference type="EMBL" id="JAPFFF010000001">
    <property type="protein sequence ID" value="KAK8899711.1"/>
    <property type="molecule type" value="Genomic_DNA"/>
</dbReference>
<reference evidence="5 6" key="1">
    <citation type="submission" date="2024-04" db="EMBL/GenBank/DDBJ databases">
        <title>Tritrichomonas musculus Genome.</title>
        <authorList>
            <person name="Alves-Ferreira E."/>
            <person name="Grigg M."/>
            <person name="Lorenzi H."/>
            <person name="Galac M."/>
        </authorList>
    </citation>
    <scope>NUCLEOTIDE SEQUENCE [LARGE SCALE GENOMIC DNA]</scope>
    <source>
        <strain evidence="5 6">EAF2021</strain>
    </source>
</reference>
<keyword evidence="2" id="KW-0106">Calcium</keyword>
<dbReference type="PROSITE" id="PS00018">
    <property type="entry name" value="EF_HAND_1"/>
    <property type="match status" value="1"/>
</dbReference>
<dbReference type="PRINTS" id="PR00450">
    <property type="entry name" value="RECOVERIN"/>
</dbReference>
<dbReference type="Gene3D" id="1.10.238.10">
    <property type="entry name" value="EF-hand"/>
    <property type="match status" value="1"/>
</dbReference>
<dbReference type="InterPro" id="IPR045198">
    <property type="entry name" value="CNBL1-10"/>
</dbReference>
<dbReference type="PANTHER" id="PTHR23056">
    <property type="entry name" value="CALCINEURIN B"/>
    <property type="match status" value="1"/>
</dbReference>
<dbReference type="InterPro" id="IPR018247">
    <property type="entry name" value="EF_Hand_1_Ca_BS"/>
</dbReference>
<dbReference type="PROSITE" id="PS50222">
    <property type="entry name" value="EF_HAND_2"/>
    <property type="match status" value="2"/>
</dbReference>
<comment type="caution">
    <text evidence="5">The sequence shown here is derived from an EMBL/GenBank/DDBJ whole genome shotgun (WGS) entry which is preliminary data.</text>
</comment>
<keyword evidence="6" id="KW-1185">Reference proteome</keyword>
<name>A0ABR2L8N3_9EUKA</name>
<feature type="domain" description="EF-hand" evidence="4">
    <location>
        <begin position="110"/>
        <end position="145"/>
    </location>
</feature>
<protein>
    <submittedName>
        <fullName evidence="5">Ferric-chelate reductase Frp1</fullName>
    </submittedName>
</protein>
<dbReference type="Proteomes" id="UP001470230">
    <property type="component" value="Unassembled WGS sequence"/>
</dbReference>
<dbReference type="InterPro" id="IPR002048">
    <property type="entry name" value="EF_hand_dom"/>
</dbReference>
<dbReference type="SMART" id="SM00054">
    <property type="entry name" value="EFh"/>
    <property type="match status" value="2"/>
</dbReference>
<evidence type="ECO:0000313" key="6">
    <source>
        <dbReference type="Proteomes" id="UP001470230"/>
    </source>
</evidence>
<evidence type="ECO:0000256" key="1">
    <source>
        <dbReference type="ARBA" id="ARBA00022737"/>
    </source>
</evidence>
<gene>
    <name evidence="5" type="ORF">M9Y10_002033</name>
</gene>
<dbReference type="SUPFAM" id="SSF47473">
    <property type="entry name" value="EF-hand"/>
    <property type="match status" value="1"/>
</dbReference>
<feature type="domain" description="EF-hand" evidence="4">
    <location>
        <begin position="73"/>
        <end position="108"/>
    </location>
</feature>